<reference evidence="7 8" key="1">
    <citation type="submission" date="2013-08" db="EMBL/GenBank/DDBJ databases">
        <authorList>
            <person name="Weinstock G."/>
            <person name="Sodergren E."/>
            <person name="Wylie T."/>
            <person name="Fulton L."/>
            <person name="Fulton R."/>
            <person name="Fronick C."/>
            <person name="O'Laughlin M."/>
            <person name="Godfrey J."/>
            <person name="Miner T."/>
            <person name="Herter B."/>
            <person name="Appelbaum E."/>
            <person name="Cordes M."/>
            <person name="Lek S."/>
            <person name="Wollam A."/>
            <person name="Pepin K.H."/>
            <person name="Palsikar V.B."/>
            <person name="Mitreva M."/>
            <person name="Wilson R.K."/>
        </authorList>
    </citation>
    <scope>NUCLEOTIDE SEQUENCE [LARGE SCALE GENOMIC DNA]</scope>
    <source>
        <strain evidence="7 8">ATCC 12856</strain>
    </source>
</reference>
<dbReference type="FunFam" id="3.30.70.250:FF:000001">
    <property type="entry name" value="Malonyl CoA-acyl carrier protein transacylase"/>
    <property type="match status" value="1"/>
</dbReference>
<evidence type="ECO:0000256" key="2">
    <source>
        <dbReference type="ARBA" id="ARBA00023315"/>
    </source>
</evidence>
<dbReference type="InterPro" id="IPR016036">
    <property type="entry name" value="Malonyl_transacylase_ACP-bd"/>
</dbReference>
<proteinExistence type="inferred from homology"/>
<gene>
    <name evidence="7" type="ORF">HMPREF0083_02684</name>
</gene>
<dbReference type="InterPro" id="IPR016035">
    <property type="entry name" value="Acyl_Trfase/lysoPLipase"/>
</dbReference>
<dbReference type="Proteomes" id="UP000016511">
    <property type="component" value="Unassembled WGS sequence"/>
</dbReference>
<dbReference type="EC" id="2.3.1.39" evidence="4"/>
<evidence type="ECO:0000256" key="3">
    <source>
        <dbReference type="ARBA" id="ARBA00048462"/>
    </source>
</evidence>
<dbReference type="InterPro" id="IPR014043">
    <property type="entry name" value="Acyl_transferase_dom"/>
</dbReference>
<keyword evidence="1 4" id="KW-0808">Transferase</keyword>
<keyword evidence="8" id="KW-1185">Reference proteome</keyword>
<dbReference type="EMBL" id="AWSJ01000162">
    <property type="protein sequence ID" value="ERI09169.1"/>
    <property type="molecule type" value="Genomic_DNA"/>
</dbReference>
<dbReference type="InterPro" id="IPR050858">
    <property type="entry name" value="Mal-CoA-ACP_Trans/PKS_FabD"/>
</dbReference>
<dbReference type="SUPFAM" id="SSF52151">
    <property type="entry name" value="FabD/lysophospholipase-like"/>
    <property type="match status" value="1"/>
</dbReference>
<dbReference type="Gene3D" id="3.40.366.10">
    <property type="entry name" value="Malonyl-Coenzyme A Acyl Carrier Protein, domain 2"/>
    <property type="match status" value="1"/>
</dbReference>
<dbReference type="STRING" id="649747.HMPREF0083_02684"/>
<dbReference type="eggNOG" id="COG0331">
    <property type="taxonomic scope" value="Bacteria"/>
</dbReference>
<evidence type="ECO:0000313" key="7">
    <source>
        <dbReference type="EMBL" id="ERI09169.1"/>
    </source>
</evidence>
<dbReference type="AlphaFoldDB" id="U1WKP9"/>
<name>U1WKP9_ANEAE</name>
<dbReference type="GO" id="GO:0006633">
    <property type="term" value="P:fatty acid biosynthetic process"/>
    <property type="evidence" value="ECO:0007669"/>
    <property type="project" value="TreeGrafter"/>
</dbReference>
<comment type="caution">
    <text evidence="7">The sequence shown here is derived from an EMBL/GenBank/DDBJ whole genome shotgun (WGS) entry which is preliminary data.</text>
</comment>
<evidence type="ECO:0000256" key="4">
    <source>
        <dbReference type="PIRNR" id="PIRNR000446"/>
    </source>
</evidence>
<evidence type="ECO:0000256" key="1">
    <source>
        <dbReference type="ARBA" id="ARBA00022679"/>
    </source>
</evidence>
<evidence type="ECO:0000313" key="8">
    <source>
        <dbReference type="Proteomes" id="UP000016511"/>
    </source>
</evidence>
<evidence type="ECO:0000256" key="5">
    <source>
        <dbReference type="PIRSR" id="PIRSR000446-1"/>
    </source>
</evidence>
<dbReference type="PANTHER" id="PTHR42681:SF1">
    <property type="entry name" value="MALONYL-COA-ACYL CARRIER PROTEIN TRANSACYLASE, MITOCHONDRIAL"/>
    <property type="match status" value="1"/>
</dbReference>
<dbReference type="SMART" id="SM00827">
    <property type="entry name" value="PKS_AT"/>
    <property type="match status" value="1"/>
</dbReference>
<comment type="similarity">
    <text evidence="4">Belongs to the fabD family.</text>
</comment>
<dbReference type="InterPro" id="IPR001227">
    <property type="entry name" value="Ac_transferase_dom_sf"/>
</dbReference>
<sequence length="326" mass="34377">MVDQGKKGGGIMGKIAFIFPGQGSQYVGMGADLYEQESAAKAVFDEADQALGVSLSALCFEGPEDTLRLTANTQPAILTDSIAILNVLKEKASVTPDYVAGHSLGEYSALVAAGALSFADAVQIVRSRGRYMEEAVPAGQGAMSAVMGMDREALTEICQSTTEAGYPVQLANLNCPGQIVISGSAEGVAQAGDVAKANGAKRVIPLNVSGPFHSMLMEPAAEKLSRKLDEYMIQDAGVAVVANVSANVVQAKEEIKASLIKQVASPVLWEDSVRFMLDEGVDLFIEIGPGTVLSGLVKKVDRKVRTISIQDMVTLEKALEQLQVQK</sequence>
<evidence type="ECO:0000259" key="6">
    <source>
        <dbReference type="SMART" id="SM00827"/>
    </source>
</evidence>
<dbReference type="Pfam" id="PF00698">
    <property type="entry name" value="Acyl_transf_1"/>
    <property type="match status" value="1"/>
</dbReference>
<dbReference type="PANTHER" id="PTHR42681">
    <property type="entry name" value="MALONYL-COA-ACYL CARRIER PROTEIN TRANSACYLASE, MITOCHONDRIAL"/>
    <property type="match status" value="1"/>
</dbReference>
<dbReference type="GO" id="GO:0005829">
    <property type="term" value="C:cytosol"/>
    <property type="evidence" value="ECO:0007669"/>
    <property type="project" value="TreeGrafter"/>
</dbReference>
<feature type="active site" evidence="5">
    <location>
        <position position="213"/>
    </location>
</feature>
<dbReference type="NCBIfam" id="TIGR00128">
    <property type="entry name" value="fabD"/>
    <property type="match status" value="1"/>
</dbReference>
<feature type="active site" evidence="5">
    <location>
        <position position="103"/>
    </location>
</feature>
<feature type="domain" description="Malonyl-CoA:ACP transacylase (MAT)" evidence="6">
    <location>
        <begin position="18"/>
        <end position="319"/>
    </location>
</feature>
<accession>U1WKP9</accession>
<dbReference type="InterPro" id="IPR004410">
    <property type="entry name" value="Malonyl_CoA-ACP_transAc_FabD"/>
</dbReference>
<organism evidence="7 8">
    <name type="scientific">Aneurinibacillus aneurinilyticus ATCC 12856</name>
    <dbReference type="NCBI Taxonomy" id="649747"/>
    <lineage>
        <taxon>Bacteria</taxon>
        <taxon>Bacillati</taxon>
        <taxon>Bacillota</taxon>
        <taxon>Bacilli</taxon>
        <taxon>Bacillales</taxon>
        <taxon>Paenibacillaceae</taxon>
        <taxon>Aneurinibacillus group</taxon>
        <taxon>Aneurinibacillus</taxon>
    </lineage>
</organism>
<protein>
    <recommendedName>
        <fullName evidence="4">Malonyl CoA-acyl carrier protein transacylase</fullName>
        <ecNumber evidence="4">2.3.1.39</ecNumber>
    </recommendedName>
</protein>
<keyword evidence="2 4" id="KW-0012">Acyltransferase</keyword>
<dbReference type="InterPro" id="IPR024925">
    <property type="entry name" value="Malonyl_CoA-ACP_transAc"/>
</dbReference>
<dbReference type="PATRIC" id="fig|649747.3.peg.2426"/>
<dbReference type="HOGENOM" id="CLU_030558_0_1_9"/>
<dbReference type="SUPFAM" id="SSF55048">
    <property type="entry name" value="Probable ACP-binding domain of malonyl-CoA ACP transacylase"/>
    <property type="match status" value="1"/>
</dbReference>
<dbReference type="PIRSF" id="PIRSF000446">
    <property type="entry name" value="Mct"/>
    <property type="match status" value="1"/>
</dbReference>
<dbReference type="Gene3D" id="3.30.70.250">
    <property type="entry name" value="Malonyl-CoA ACP transacylase, ACP-binding"/>
    <property type="match status" value="1"/>
</dbReference>
<dbReference type="GO" id="GO:0004314">
    <property type="term" value="F:[acyl-carrier-protein] S-malonyltransferase activity"/>
    <property type="evidence" value="ECO:0007669"/>
    <property type="project" value="UniProtKB-EC"/>
</dbReference>
<comment type="catalytic activity">
    <reaction evidence="3 4">
        <text>holo-[ACP] + malonyl-CoA = malonyl-[ACP] + CoA</text>
        <dbReference type="Rhea" id="RHEA:41792"/>
        <dbReference type="Rhea" id="RHEA-COMP:9623"/>
        <dbReference type="Rhea" id="RHEA-COMP:9685"/>
        <dbReference type="ChEBI" id="CHEBI:57287"/>
        <dbReference type="ChEBI" id="CHEBI:57384"/>
        <dbReference type="ChEBI" id="CHEBI:64479"/>
        <dbReference type="ChEBI" id="CHEBI:78449"/>
        <dbReference type="EC" id="2.3.1.39"/>
    </reaction>
</comment>